<accession>X1UEQ6</accession>
<name>X1UEQ6_9ZZZZ</name>
<feature type="region of interest" description="Disordered" evidence="1">
    <location>
        <begin position="1"/>
        <end position="39"/>
    </location>
</feature>
<feature type="non-terminal residue" evidence="2">
    <location>
        <position position="271"/>
    </location>
</feature>
<protein>
    <submittedName>
        <fullName evidence="2">Uncharacterized protein</fullName>
    </submittedName>
</protein>
<evidence type="ECO:0000256" key="1">
    <source>
        <dbReference type="SAM" id="MobiDB-lite"/>
    </source>
</evidence>
<dbReference type="Gene3D" id="3.40.50.300">
    <property type="entry name" value="P-loop containing nucleotide triphosphate hydrolases"/>
    <property type="match status" value="1"/>
</dbReference>
<feature type="compositionally biased region" description="Basic and acidic residues" evidence="1">
    <location>
        <begin position="1"/>
        <end position="11"/>
    </location>
</feature>
<dbReference type="EMBL" id="BARW01018385">
    <property type="protein sequence ID" value="GAI98365.1"/>
    <property type="molecule type" value="Genomic_DNA"/>
</dbReference>
<gene>
    <name evidence="2" type="ORF">S12H4_31490</name>
</gene>
<dbReference type="AlphaFoldDB" id="X1UEQ6"/>
<dbReference type="InterPro" id="IPR027417">
    <property type="entry name" value="P-loop_NTPase"/>
</dbReference>
<dbReference type="PANTHER" id="PTHR30050:SF4">
    <property type="entry name" value="ATP-BINDING PROTEIN RV3427C IN INSERTION SEQUENCE-RELATED"/>
    <property type="match status" value="1"/>
</dbReference>
<comment type="caution">
    <text evidence="2">The sequence shown here is derived from an EMBL/GenBank/DDBJ whole genome shotgun (WGS) entry which is preliminary data.</text>
</comment>
<dbReference type="PANTHER" id="PTHR30050">
    <property type="entry name" value="CHROMOSOMAL REPLICATION INITIATOR PROTEIN DNAA"/>
    <property type="match status" value="1"/>
</dbReference>
<dbReference type="GO" id="GO:0006260">
    <property type="term" value="P:DNA replication"/>
    <property type="evidence" value="ECO:0007669"/>
    <property type="project" value="TreeGrafter"/>
</dbReference>
<proteinExistence type="predicted"/>
<organism evidence="2">
    <name type="scientific">marine sediment metagenome</name>
    <dbReference type="NCBI Taxonomy" id="412755"/>
    <lineage>
        <taxon>unclassified sequences</taxon>
        <taxon>metagenomes</taxon>
        <taxon>ecological metagenomes</taxon>
    </lineage>
</organism>
<reference evidence="2" key="1">
    <citation type="journal article" date="2014" name="Front. Microbiol.">
        <title>High frequency of phylogenetically diverse reductive dehalogenase-homologous genes in deep subseafloor sedimentary metagenomes.</title>
        <authorList>
            <person name="Kawai M."/>
            <person name="Futagami T."/>
            <person name="Toyoda A."/>
            <person name="Takaki Y."/>
            <person name="Nishi S."/>
            <person name="Hori S."/>
            <person name="Arai W."/>
            <person name="Tsubouchi T."/>
            <person name="Morono Y."/>
            <person name="Uchiyama I."/>
            <person name="Ito T."/>
            <person name="Fujiyama A."/>
            <person name="Inagaki F."/>
            <person name="Takami H."/>
        </authorList>
    </citation>
    <scope>NUCLEOTIDE SEQUENCE</scope>
    <source>
        <strain evidence="2">Expedition CK06-06</strain>
    </source>
</reference>
<sequence length="271" mass="30981">MQEESSRRGGDLTHISEVLADSGSSSPDLTKPVKEKRTEDCTCGQCGQPFQGEVTYYPRWPKSKPSRPTECPSCAAKRKAREAEELEVERESQRVVLREQWRRATGMPVELLAKTFDNFEKQYQRTAFKIAHDWAKDFDLNSPGGYPSLFFYSDTPGVGKGHLMSGIVNYVLDNWKGNPERTRCPIRFESGPSLVRRIRATYNIRKEDDTHEREDEVYRALAGVPLLLLDDVGKETPSRFTRETYWYIIAERVNSGLPVLISSRRPLEGDN</sequence>
<evidence type="ECO:0000313" key="2">
    <source>
        <dbReference type="EMBL" id="GAI98365.1"/>
    </source>
</evidence>